<proteinExistence type="predicted"/>
<name>A0ABP8GWR7_9BURK</name>
<dbReference type="CDD" id="cd01427">
    <property type="entry name" value="HAD_like"/>
    <property type="match status" value="1"/>
</dbReference>
<evidence type="ECO:0000313" key="2">
    <source>
        <dbReference type="Proteomes" id="UP001501671"/>
    </source>
</evidence>
<sequence length="143" mass="15157">MSIEAVVTNFDHLLEQIDEAPESRQAAEQRRTIERFLRGAQHEGYLLGLITGLSAERLGSVLDRHFGADSLDYFSVIVAGAADPAGPAGQEPYDVALRTLGVPPERCAAVGSTESELPAGPLGFAACVPLPMAMEAICADYAE</sequence>
<keyword evidence="2" id="KW-1185">Reference proteome</keyword>
<dbReference type="Gene3D" id="3.40.50.1000">
    <property type="entry name" value="HAD superfamily/HAD-like"/>
    <property type="match status" value="1"/>
</dbReference>
<reference evidence="2" key="1">
    <citation type="journal article" date="2019" name="Int. J. Syst. Evol. Microbiol.">
        <title>The Global Catalogue of Microorganisms (GCM) 10K type strain sequencing project: providing services to taxonomists for standard genome sequencing and annotation.</title>
        <authorList>
            <consortium name="The Broad Institute Genomics Platform"/>
            <consortium name="The Broad Institute Genome Sequencing Center for Infectious Disease"/>
            <person name="Wu L."/>
            <person name="Ma J."/>
        </authorList>
    </citation>
    <scope>NUCLEOTIDE SEQUENCE [LARGE SCALE GENOMIC DNA]</scope>
    <source>
        <strain evidence="2">JCM 17666</strain>
    </source>
</reference>
<accession>A0ABP8GWR7</accession>
<gene>
    <name evidence="1" type="ORF">GCM10023144_19020</name>
</gene>
<dbReference type="RefSeq" id="WP_345248695.1">
    <property type="nucleotide sequence ID" value="NZ_BAABFO010000007.1"/>
</dbReference>
<dbReference type="SUPFAM" id="SSF56784">
    <property type="entry name" value="HAD-like"/>
    <property type="match status" value="1"/>
</dbReference>
<dbReference type="InterPro" id="IPR023214">
    <property type="entry name" value="HAD_sf"/>
</dbReference>
<dbReference type="EMBL" id="BAABFO010000007">
    <property type="protein sequence ID" value="GAA4330910.1"/>
    <property type="molecule type" value="Genomic_DNA"/>
</dbReference>
<dbReference type="Pfam" id="PF00702">
    <property type="entry name" value="Hydrolase"/>
    <property type="match status" value="1"/>
</dbReference>
<organism evidence="1 2">
    <name type="scientific">Pigmentiphaga soli</name>
    <dbReference type="NCBI Taxonomy" id="1007095"/>
    <lineage>
        <taxon>Bacteria</taxon>
        <taxon>Pseudomonadati</taxon>
        <taxon>Pseudomonadota</taxon>
        <taxon>Betaproteobacteria</taxon>
        <taxon>Burkholderiales</taxon>
        <taxon>Alcaligenaceae</taxon>
        <taxon>Pigmentiphaga</taxon>
    </lineage>
</organism>
<evidence type="ECO:0008006" key="3">
    <source>
        <dbReference type="Google" id="ProtNLM"/>
    </source>
</evidence>
<comment type="caution">
    <text evidence="1">The sequence shown here is derived from an EMBL/GenBank/DDBJ whole genome shotgun (WGS) entry which is preliminary data.</text>
</comment>
<evidence type="ECO:0000313" key="1">
    <source>
        <dbReference type="EMBL" id="GAA4330910.1"/>
    </source>
</evidence>
<dbReference type="InterPro" id="IPR036412">
    <property type="entry name" value="HAD-like_sf"/>
</dbReference>
<protein>
    <recommendedName>
        <fullName evidence="3">Haloacid dehalogenase</fullName>
    </recommendedName>
</protein>
<dbReference type="Proteomes" id="UP001501671">
    <property type="component" value="Unassembled WGS sequence"/>
</dbReference>